<comment type="caution">
    <text evidence="1">The sequence shown here is derived from an EMBL/GenBank/DDBJ whole genome shotgun (WGS) entry which is preliminary data.</text>
</comment>
<gene>
    <name evidence="1" type="ORF">GCM10022224_036050</name>
</gene>
<organism evidence="1 2">
    <name type="scientific">Nonomuraea antimicrobica</name>
    <dbReference type="NCBI Taxonomy" id="561173"/>
    <lineage>
        <taxon>Bacteria</taxon>
        <taxon>Bacillati</taxon>
        <taxon>Actinomycetota</taxon>
        <taxon>Actinomycetes</taxon>
        <taxon>Streptosporangiales</taxon>
        <taxon>Streptosporangiaceae</taxon>
        <taxon>Nonomuraea</taxon>
    </lineage>
</organism>
<sequence>MVAPDQPLIWESPIFCDYRGFNACQFSAHPEPLTAQFRKWVSLLQESDAQVLNQFNLKLKSLQAYARDGLIYGFTARNLPDPIRAIARDPRIRAVYVVDTDLPRN</sequence>
<dbReference type="Proteomes" id="UP001500902">
    <property type="component" value="Unassembled WGS sequence"/>
</dbReference>
<protein>
    <submittedName>
        <fullName evidence="1">Uncharacterized protein</fullName>
    </submittedName>
</protein>
<dbReference type="EMBL" id="BAAAZP010000072">
    <property type="protein sequence ID" value="GAA3668686.1"/>
    <property type="molecule type" value="Genomic_DNA"/>
</dbReference>
<evidence type="ECO:0000313" key="1">
    <source>
        <dbReference type="EMBL" id="GAA3668686.1"/>
    </source>
</evidence>
<keyword evidence="2" id="KW-1185">Reference proteome</keyword>
<proteinExistence type="predicted"/>
<accession>A0ABP7BV59</accession>
<name>A0ABP7BV59_9ACTN</name>
<reference evidence="2" key="1">
    <citation type="journal article" date="2019" name="Int. J. Syst. Evol. Microbiol.">
        <title>The Global Catalogue of Microorganisms (GCM) 10K type strain sequencing project: providing services to taxonomists for standard genome sequencing and annotation.</title>
        <authorList>
            <consortium name="The Broad Institute Genomics Platform"/>
            <consortium name="The Broad Institute Genome Sequencing Center for Infectious Disease"/>
            <person name="Wu L."/>
            <person name="Ma J."/>
        </authorList>
    </citation>
    <scope>NUCLEOTIDE SEQUENCE [LARGE SCALE GENOMIC DNA]</scope>
    <source>
        <strain evidence="2">JCM 16904</strain>
    </source>
</reference>
<evidence type="ECO:0000313" key="2">
    <source>
        <dbReference type="Proteomes" id="UP001500902"/>
    </source>
</evidence>